<gene>
    <name evidence="1" type="ORF">GGX14DRAFT_642346</name>
</gene>
<dbReference type="Proteomes" id="UP001219525">
    <property type="component" value="Unassembled WGS sequence"/>
</dbReference>
<dbReference type="AlphaFoldDB" id="A0AAD6YQ70"/>
<reference evidence="1" key="1">
    <citation type="submission" date="2023-03" db="EMBL/GenBank/DDBJ databases">
        <title>Massive genome expansion in bonnet fungi (Mycena s.s.) driven by repeated elements and novel gene families across ecological guilds.</title>
        <authorList>
            <consortium name="Lawrence Berkeley National Laboratory"/>
            <person name="Harder C.B."/>
            <person name="Miyauchi S."/>
            <person name="Viragh M."/>
            <person name="Kuo A."/>
            <person name="Thoen E."/>
            <person name="Andreopoulos B."/>
            <person name="Lu D."/>
            <person name="Skrede I."/>
            <person name="Drula E."/>
            <person name="Henrissat B."/>
            <person name="Morin E."/>
            <person name="Kohler A."/>
            <person name="Barry K."/>
            <person name="LaButti K."/>
            <person name="Morin E."/>
            <person name="Salamov A."/>
            <person name="Lipzen A."/>
            <person name="Mereny Z."/>
            <person name="Hegedus B."/>
            <person name="Baldrian P."/>
            <person name="Stursova M."/>
            <person name="Weitz H."/>
            <person name="Taylor A."/>
            <person name="Grigoriev I.V."/>
            <person name="Nagy L.G."/>
            <person name="Martin F."/>
            <person name="Kauserud H."/>
        </authorList>
    </citation>
    <scope>NUCLEOTIDE SEQUENCE</scope>
    <source>
        <strain evidence="1">9144</strain>
    </source>
</reference>
<proteinExistence type="predicted"/>
<protein>
    <submittedName>
        <fullName evidence="1">Uncharacterized protein</fullName>
    </submittedName>
</protein>
<comment type="caution">
    <text evidence="1">The sequence shown here is derived from an EMBL/GenBank/DDBJ whole genome shotgun (WGS) entry which is preliminary data.</text>
</comment>
<name>A0AAD6YQ70_9AGAR</name>
<dbReference type="EMBL" id="JARJCW010000004">
    <property type="protein sequence ID" value="KAJ7226003.1"/>
    <property type="molecule type" value="Genomic_DNA"/>
</dbReference>
<organism evidence="1 2">
    <name type="scientific">Mycena pura</name>
    <dbReference type="NCBI Taxonomy" id="153505"/>
    <lineage>
        <taxon>Eukaryota</taxon>
        <taxon>Fungi</taxon>
        <taxon>Dikarya</taxon>
        <taxon>Basidiomycota</taxon>
        <taxon>Agaricomycotina</taxon>
        <taxon>Agaricomycetes</taxon>
        <taxon>Agaricomycetidae</taxon>
        <taxon>Agaricales</taxon>
        <taxon>Marasmiineae</taxon>
        <taxon>Mycenaceae</taxon>
        <taxon>Mycena</taxon>
    </lineage>
</organism>
<sequence>MFETSGLMGNRVFLGTCDDINHSCFLPSLPFHSHDCLSTASLPPIDALRRAHGSRTPAAQRLAHLPVRALHPSRTTRTTPALRQLHASQRASNVPLRCHAKTPRAATQERTCAAVKAARPMSGRRHAGLPVIALPASLQTRMTRRRLRRRCSSALRVLTNDSIPCGMSHAPAPPPPCRSTLLASPATTAALASIPAAPTTTATATKPGYVRFGCSVLATAVTFIALNAGRARCLQGCAGDRHICASPA</sequence>
<evidence type="ECO:0000313" key="2">
    <source>
        <dbReference type="Proteomes" id="UP001219525"/>
    </source>
</evidence>
<accession>A0AAD6YQ70</accession>
<keyword evidence="2" id="KW-1185">Reference proteome</keyword>
<evidence type="ECO:0000313" key="1">
    <source>
        <dbReference type="EMBL" id="KAJ7226003.1"/>
    </source>
</evidence>